<dbReference type="CDD" id="cd03135">
    <property type="entry name" value="GATase1_DJ-1"/>
    <property type="match status" value="1"/>
</dbReference>
<dbReference type="GO" id="GO:0005737">
    <property type="term" value="C:cytoplasm"/>
    <property type="evidence" value="ECO:0007669"/>
    <property type="project" value="TreeGrafter"/>
</dbReference>
<dbReference type="Gene3D" id="3.40.50.880">
    <property type="match status" value="1"/>
</dbReference>
<dbReference type="RefSeq" id="WP_090943531.1">
    <property type="nucleotide sequence ID" value="NZ_FOTS01000066.1"/>
</dbReference>
<proteinExistence type="predicted"/>
<accession>A0A1I4PLS8</accession>
<feature type="domain" description="DJ-1/PfpI" evidence="1">
    <location>
        <begin position="2"/>
        <end position="176"/>
    </location>
</feature>
<dbReference type="OrthoDB" id="9800516at2"/>
<dbReference type="InterPro" id="IPR002818">
    <property type="entry name" value="DJ-1/PfpI"/>
</dbReference>
<dbReference type="Pfam" id="PF01965">
    <property type="entry name" value="DJ-1_PfpI"/>
    <property type="match status" value="1"/>
</dbReference>
<keyword evidence="3" id="KW-1185">Reference proteome</keyword>
<dbReference type="AlphaFoldDB" id="A0A1I4PLS8"/>
<dbReference type="InterPro" id="IPR029062">
    <property type="entry name" value="Class_I_gatase-like"/>
</dbReference>
<gene>
    <name evidence="2" type="ORF">SAMN04490355_106627</name>
</gene>
<dbReference type="PANTHER" id="PTHR48094:SF5">
    <property type="entry name" value="PROTEIN DJ-1 HOMOLOG"/>
    <property type="match status" value="1"/>
</dbReference>
<dbReference type="STRING" id="1123291.SAMN04490355_106627"/>
<evidence type="ECO:0000259" key="1">
    <source>
        <dbReference type="Pfam" id="PF01965"/>
    </source>
</evidence>
<dbReference type="InterPro" id="IPR050325">
    <property type="entry name" value="Prot/Nucl_acid_deglycase"/>
</dbReference>
<organism evidence="2 3">
    <name type="scientific">Pelosinus propionicus DSM 13327</name>
    <dbReference type="NCBI Taxonomy" id="1123291"/>
    <lineage>
        <taxon>Bacteria</taxon>
        <taxon>Bacillati</taxon>
        <taxon>Bacillota</taxon>
        <taxon>Negativicutes</taxon>
        <taxon>Selenomonadales</taxon>
        <taxon>Sporomusaceae</taxon>
        <taxon>Pelosinus</taxon>
    </lineage>
</organism>
<dbReference type="EMBL" id="FOTS01000066">
    <property type="protein sequence ID" value="SFM28505.1"/>
    <property type="molecule type" value="Genomic_DNA"/>
</dbReference>
<evidence type="ECO:0000313" key="2">
    <source>
        <dbReference type="EMBL" id="SFM28505.1"/>
    </source>
</evidence>
<evidence type="ECO:0000313" key="3">
    <source>
        <dbReference type="Proteomes" id="UP000199520"/>
    </source>
</evidence>
<dbReference type="Proteomes" id="UP000199520">
    <property type="component" value="Unassembled WGS sequence"/>
</dbReference>
<dbReference type="SUPFAM" id="SSF52317">
    <property type="entry name" value="Class I glutamine amidotransferase-like"/>
    <property type="match status" value="1"/>
</dbReference>
<reference evidence="3" key="1">
    <citation type="submission" date="2016-10" db="EMBL/GenBank/DDBJ databases">
        <authorList>
            <person name="Varghese N."/>
            <person name="Submissions S."/>
        </authorList>
    </citation>
    <scope>NUCLEOTIDE SEQUENCE [LARGE SCALE GENOMIC DNA]</scope>
    <source>
        <strain evidence="3">DSM 13327</strain>
    </source>
</reference>
<name>A0A1I4PLS8_9FIRM</name>
<protein>
    <submittedName>
        <fullName evidence="2">4-methyl-5(B-hydroxyethyl)-thiazole monophosphate biosynthesis</fullName>
    </submittedName>
</protein>
<sequence>MKKVLLLLANGFEAYEASVFTDVLDWNMEEGDGSTKLITCGLREKLICTGHLTVIPELLISQIDVTEFDALAIPGGYESMGFYEDAYSDNFLSTIQKFNKAGKIIAAICVGALPVGKSKVLCGRQGTTYHLNNGYRQQQLASFGVNVVNQPIVLDDNIITSSSPATALDVAFKLLEMLTSLDNTRHIKHLMGF</sequence>
<dbReference type="PANTHER" id="PTHR48094">
    <property type="entry name" value="PROTEIN/NUCLEIC ACID DEGLYCASE DJ-1-RELATED"/>
    <property type="match status" value="1"/>
</dbReference>